<proteinExistence type="predicted"/>
<comment type="caution">
    <text evidence="3">The sequence shown here is derived from an EMBL/GenBank/DDBJ whole genome shotgun (WGS) entry which is preliminary data.</text>
</comment>
<dbReference type="GO" id="GO:0004045">
    <property type="term" value="F:peptidyl-tRNA hydrolase activity"/>
    <property type="evidence" value="ECO:0007669"/>
    <property type="project" value="TreeGrafter"/>
</dbReference>
<dbReference type="GO" id="GO:0016150">
    <property type="term" value="F:translation release factor activity, codon nonspecific"/>
    <property type="evidence" value="ECO:0007669"/>
    <property type="project" value="TreeGrafter"/>
</dbReference>
<evidence type="ECO:0000256" key="1">
    <source>
        <dbReference type="SAM" id="MobiDB-lite"/>
    </source>
</evidence>
<feature type="region of interest" description="Disordered" evidence="1">
    <location>
        <begin position="149"/>
        <end position="193"/>
    </location>
</feature>
<evidence type="ECO:0000313" key="4">
    <source>
        <dbReference type="Proteomes" id="UP000298327"/>
    </source>
</evidence>
<evidence type="ECO:0000313" key="3">
    <source>
        <dbReference type="EMBL" id="TFY72461.1"/>
    </source>
</evidence>
<dbReference type="STRING" id="205917.A0A4Y9ZF83"/>
<dbReference type="PANTHER" id="PTHR11075:SF54">
    <property type="entry name" value="LARGE RIBOSOMAL SUBUNIT PROTEIN ML62"/>
    <property type="match status" value="1"/>
</dbReference>
<dbReference type="SUPFAM" id="SSF110916">
    <property type="entry name" value="Peptidyl-tRNA hydrolase domain-like"/>
    <property type="match status" value="1"/>
</dbReference>
<dbReference type="OrthoDB" id="270639at2759"/>
<evidence type="ECO:0000259" key="2">
    <source>
        <dbReference type="Pfam" id="PF00472"/>
    </source>
</evidence>
<name>A0A4Y9ZF83_9AGAM</name>
<dbReference type="PANTHER" id="PTHR11075">
    <property type="entry name" value="PEPTIDE CHAIN RELEASE FACTOR"/>
    <property type="match status" value="1"/>
</dbReference>
<feature type="compositionally biased region" description="Basic residues" evidence="1">
    <location>
        <begin position="170"/>
        <end position="193"/>
    </location>
</feature>
<feature type="compositionally biased region" description="Basic and acidic residues" evidence="1">
    <location>
        <begin position="149"/>
        <end position="169"/>
    </location>
</feature>
<gene>
    <name evidence="3" type="ORF">EVG20_g566</name>
</gene>
<dbReference type="Pfam" id="PF00472">
    <property type="entry name" value="RF-1"/>
    <property type="match status" value="1"/>
</dbReference>
<keyword evidence="4" id="KW-1185">Reference proteome</keyword>
<dbReference type="InterPro" id="IPR052104">
    <property type="entry name" value="Mito_Release_Factor_mL62"/>
</dbReference>
<dbReference type="GO" id="GO:0070126">
    <property type="term" value="P:mitochondrial translational termination"/>
    <property type="evidence" value="ECO:0007669"/>
    <property type="project" value="TreeGrafter"/>
</dbReference>
<dbReference type="Gene3D" id="3.30.160.20">
    <property type="match status" value="1"/>
</dbReference>
<sequence>MALCWQRRATSIIPRIAGRRIVHTSQALPVPPSLRNLNTKDEVQAARDWLSLFKHHAIPKNLVEVTFARSSGPGGQNVNKVNTKATLRCPVDASWIPKWAAEGLRKSPYFVSSSRSILITSTAHRSQSQNVADCLSKLHTLISDMAAKELKNEPSEEQKARVRQLERAEKAKRRAEKSHRSHVKSSRSKRFDD</sequence>
<dbReference type="GO" id="GO:0005762">
    <property type="term" value="C:mitochondrial large ribosomal subunit"/>
    <property type="evidence" value="ECO:0007669"/>
    <property type="project" value="TreeGrafter"/>
</dbReference>
<dbReference type="Proteomes" id="UP000298327">
    <property type="component" value="Unassembled WGS sequence"/>
</dbReference>
<feature type="domain" description="Prokaryotic-type class I peptide chain release factors" evidence="2">
    <location>
        <begin position="57"/>
        <end position="187"/>
    </location>
</feature>
<accession>A0A4Y9ZF83</accession>
<reference evidence="3 4" key="1">
    <citation type="submission" date="2019-02" db="EMBL/GenBank/DDBJ databases">
        <title>Genome sequencing of the rare red list fungi Dentipellis fragilis.</title>
        <authorList>
            <person name="Buettner E."/>
            <person name="Kellner H."/>
        </authorList>
    </citation>
    <scope>NUCLEOTIDE SEQUENCE [LARGE SCALE GENOMIC DNA]</scope>
    <source>
        <strain evidence="3 4">DSM 105465</strain>
    </source>
</reference>
<dbReference type="AlphaFoldDB" id="A0A4Y9ZF83"/>
<dbReference type="EMBL" id="SEOQ01000014">
    <property type="protein sequence ID" value="TFY72461.1"/>
    <property type="molecule type" value="Genomic_DNA"/>
</dbReference>
<dbReference type="InterPro" id="IPR000352">
    <property type="entry name" value="Pep_chain_release_fac_I"/>
</dbReference>
<organism evidence="3 4">
    <name type="scientific">Dentipellis fragilis</name>
    <dbReference type="NCBI Taxonomy" id="205917"/>
    <lineage>
        <taxon>Eukaryota</taxon>
        <taxon>Fungi</taxon>
        <taxon>Dikarya</taxon>
        <taxon>Basidiomycota</taxon>
        <taxon>Agaricomycotina</taxon>
        <taxon>Agaricomycetes</taxon>
        <taxon>Russulales</taxon>
        <taxon>Hericiaceae</taxon>
        <taxon>Dentipellis</taxon>
    </lineage>
</organism>
<protein>
    <recommendedName>
        <fullName evidence="2">Prokaryotic-type class I peptide chain release factors domain-containing protein</fullName>
    </recommendedName>
</protein>